<evidence type="ECO:0000256" key="1">
    <source>
        <dbReference type="SAM" id="MobiDB-lite"/>
    </source>
</evidence>
<dbReference type="SUPFAM" id="SSF48264">
    <property type="entry name" value="Cytochrome P450"/>
    <property type="match status" value="1"/>
</dbReference>
<dbReference type="GO" id="GO:0020037">
    <property type="term" value="F:heme binding"/>
    <property type="evidence" value="ECO:0007669"/>
    <property type="project" value="InterPro"/>
</dbReference>
<keyword evidence="3" id="KW-1185">Reference proteome</keyword>
<feature type="compositionally biased region" description="Basic and acidic residues" evidence="1">
    <location>
        <begin position="127"/>
        <end position="136"/>
    </location>
</feature>
<evidence type="ECO:0000313" key="3">
    <source>
        <dbReference type="Proteomes" id="UP000694387"/>
    </source>
</evidence>
<proteinExistence type="predicted"/>
<dbReference type="GO" id="GO:0005506">
    <property type="term" value="F:iron ion binding"/>
    <property type="evidence" value="ECO:0007669"/>
    <property type="project" value="InterPro"/>
</dbReference>
<dbReference type="GO" id="GO:0016705">
    <property type="term" value="F:oxidoreductase activity, acting on paired donors, with incorporation or reduction of molecular oxygen"/>
    <property type="evidence" value="ECO:0007669"/>
    <property type="project" value="InterPro"/>
</dbReference>
<protein>
    <submittedName>
        <fullName evidence="2">Uncharacterized protein</fullName>
    </submittedName>
</protein>
<reference evidence="2" key="2">
    <citation type="submission" date="2025-08" db="UniProtKB">
        <authorList>
            <consortium name="Ensembl"/>
        </authorList>
    </citation>
    <scope>IDENTIFICATION</scope>
</reference>
<dbReference type="InterPro" id="IPR036396">
    <property type="entry name" value="Cyt_P450_sf"/>
</dbReference>
<reference evidence="2 3" key="1">
    <citation type="journal article" date="2020" name="Nat. Commun.">
        <title>Donkey genomes provide new insights into domestication and selection for coat color.</title>
        <authorList>
            <person name="Wang"/>
            <person name="C."/>
            <person name="Li"/>
            <person name="H."/>
            <person name="Guo"/>
            <person name="Y."/>
            <person name="Huang"/>
            <person name="J."/>
            <person name="Sun"/>
            <person name="Y."/>
            <person name="Min"/>
            <person name="J."/>
            <person name="Wang"/>
            <person name="J."/>
            <person name="Fang"/>
            <person name="X."/>
            <person name="Zhao"/>
            <person name="Z."/>
            <person name="Wang"/>
            <person name="S."/>
            <person name="Zhang"/>
            <person name="Y."/>
            <person name="Liu"/>
            <person name="Q."/>
            <person name="Jiang"/>
            <person name="Q."/>
            <person name="Wang"/>
            <person name="X."/>
            <person name="Guo"/>
            <person name="Y."/>
            <person name="Yang"/>
            <person name="C."/>
            <person name="Wang"/>
            <person name="Y."/>
            <person name="Tian"/>
            <person name="F."/>
            <person name="Zhuang"/>
            <person name="G."/>
            <person name="Fan"/>
            <person name="Y."/>
            <person name="Gao"/>
            <person name="Q."/>
            <person name="Li"/>
            <person name="Y."/>
            <person name="Ju"/>
            <person name="Z."/>
            <person name="Li"/>
            <person name="J."/>
            <person name="Li"/>
            <person name="R."/>
            <person name="Hou"/>
            <person name="M."/>
            <person name="Yang"/>
            <person name="G."/>
            <person name="Liu"/>
            <person name="G."/>
            <person name="Liu"/>
            <person name="W."/>
            <person name="Guo"/>
            <person name="J."/>
            <person name="Pan"/>
            <person name="S."/>
            <person name="Fan"/>
            <person name="G."/>
            <person name="Zhang"/>
            <person name="W."/>
            <person name="Zhang"/>
            <person name="R."/>
            <person name="Yu"/>
            <person name="J."/>
            <person name="Zhang"/>
            <person name="X."/>
            <person name="Yin"/>
            <person name="Q."/>
            <person name="Ji"/>
            <person name="C."/>
            <person name="Jin"/>
            <person name="Y."/>
            <person name="Yue"/>
            <person name="G."/>
            <person name="Liu"/>
            <person name="M."/>
            <person name="Xu"/>
            <person name="J."/>
            <person name="Liu"/>
            <person name="S."/>
            <person name="Jordana"/>
            <person name="J."/>
            <person name="Noce"/>
            <person name="A."/>
            <person name="Amills"/>
            <person name="M."/>
            <person name="Wu"/>
            <person name="D.D."/>
            <person name="Li"/>
            <person name="S."/>
            <person name="Zhou"/>
            <person name="X. and Zhong"/>
            <person name="J."/>
        </authorList>
    </citation>
    <scope>NUCLEOTIDE SEQUENCE [LARGE SCALE GENOMIC DNA]</scope>
</reference>
<dbReference type="Proteomes" id="UP000694387">
    <property type="component" value="Chromosome 5"/>
</dbReference>
<feature type="region of interest" description="Disordered" evidence="1">
    <location>
        <begin position="93"/>
        <end position="136"/>
    </location>
</feature>
<evidence type="ECO:0000313" key="2">
    <source>
        <dbReference type="Ensembl" id="ENSEASP00005062162.1"/>
    </source>
</evidence>
<reference evidence="2" key="3">
    <citation type="submission" date="2025-09" db="UniProtKB">
        <authorList>
            <consortium name="Ensembl"/>
        </authorList>
    </citation>
    <scope>IDENTIFICATION</scope>
</reference>
<dbReference type="GeneTree" id="ENSGT00940000163504"/>
<sequence length="211" mass="23786">MYWPFLPLLVMGLCLTPLVPPKLFPVIPLILSLAPTHNPISGPGYGLLLLNGQTWFQHGRMLTPAFHYNILKPYVGLMADSVRVMLVSQSLSPSQAHTQHNSQSPLQTQVSLRHPADTSTQNNALRPDSETELPKSGWDRRVPAQELVFWLLPRGRRALVDTESVLLPPPYLQHRGLEQGSFPWTARQTDPGWLGKWQLQYHGGHPKMSLR</sequence>
<name>A0A9L0KHA5_EQUAS</name>
<dbReference type="GO" id="GO:0004497">
    <property type="term" value="F:monooxygenase activity"/>
    <property type="evidence" value="ECO:0007669"/>
    <property type="project" value="InterPro"/>
</dbReference>
<feature type="compositionally biased region" description="Polar residues" evidence="1">
    <location>
        <begin position="93"/>
        <end position="124"/>
    </location>
</feature>
<organism evidence="2 3">
    <name type="scientific">Equus asinus</name>
    <name type="common">Donkey</name>
    <name type="synonym">Equus africanus asinus</name>
    <dbReference type="NCBI Taxonomy" id="9793"/>
    <lineage>
        <taxon>Eukaryota</taxon>
        <taxon>Metazoa</taxon>
        <taxon>Chordata</taxon>
        <taxon>Craniata</taxon>
        <taxon>Vertebrata</taxon>
        <taxon>Euteleostomi</taxon>
        <taxon>Mammalia</taxon>
        <taxon>Eutheria</taxon>
        <taxon>Laurasiatheria</taxon>
        <taxon>Perissodactyla</taxon>
        <taxon>Equidae</taxon>
        <taxon>Equus</taxon>
    </lineage>
</organism>
<dbReference type="Ensembl" id="ENSEAST00005067676.1">
    <property type="protein sequence ID" value="ENSEASP00005062162.1"/>
    <property type="gene ID" value="ENSEASG00005024025.1"/>
</dbReference>
<dbReference type="AlphaFoldDB" id="A0A9L0KHA5"/>
<accession>A0A9L0KHA5</accession>